<accession>A0A8S9Y6H5</accession>
<dbReference type="Proteomes" id="UP000466442">
    <property type="component" value="Linkage Group LG1"/>
</dbReference>
<proteinExistence type="predicted"/>
<organism evidence="2 3">
    <name type="scientific">Apolygus lucorum</name>
    <name type="common">Small green plant bug</name>
    <name type="synonym">Lygocoris lucorum</name>
    <dbReference type="NCBI Taxonomy" id="248454"/>
    <lineage>
        <taxon>Eukaryota</taxon>
        <taxon>Metazoa</taxon>
        <taxon>Ecdysozoa</taxon>
        <taxon>Arthropoda</taxon>
        <taxon>Hexapoda</taxon>
        <taxon>Insecta</taxon>
        <taxon>Pterygota</taxon>
        <taxon>Neoptera</taxon>
        <taxon>Paraneoptera</taxon>
        <taxon>Hemiptera</taxon>
        <taxon>Heteroptera</taxon>
        <taxon>Panheteroptera</taxon>
        <taxon>Cimicomorpha</taxon>
        <taxon>Miridae</taxon>
        <taxon>Mirini</taxon>
        <taxon>Apolygus</taxon>
    </lineage>
</organism>
<evidence type="ECO:0000256" key="1">
    <source>
        <dbReference type="SAM" id="MobiDB-lite"/>
    </source>
</evidence>
<reference evidence="2" key="1">
    <citation type="journal article" date="2021" name="Mol. Ecol. Resour.">
        <title>Apolygus lucorum genome provides insights into omnivorousness and mesophyll feeding.</title>
        <authorList>
            <person name="Liu Y."/>
            <person name="Liu H."/>
            <person name="Wang H."/>
            <person name="Huang T."/>
            <person name="Liu B."/>
            <person name="Yang B."/>
            <person name="Yin L."/>
            <person name="Li B."/>
            <person name="Zhang Y."/>
            <person name="Zhang S."/>
            <person name="Jiang F."/>
            <person name="Zhang X."/>
            <person name="Ren Y."/>
            <person name="Wang B."/>
            <person name="Wang S."/>
            <person name="Lu Y."/>
            <person name="Wu K."/>
            <person name="Fan W."/>
            <person name="Wang G."/>
        </authorList>
    </citation>
    <scope>NUCLEOTIDE SEQUENCE</scope>
    <source>
        <strain evidence="2">12Hb</strain>
    </source>
</reference>
<feature type="region of interest" description="Disordered" evidence="1">
    <location>
        <begin position="1"/>
        <end position="22"/>
    </location>
</feature>
<evidence type="ECO:0000313" key="2">
    <source>
        <dbReference type="EMBL" id="KAF6216887.1"/>
    </source>
</evidence>
<dbReference type="AlphaFoldDB" id="A0A8S9Y6H5"/>
<keyword evidence="3" id="KW-1185">Reference proteome</keyword>
<gene>
    <name evidence="2" type="ORF">GE061_001237</name>
</gene>
<feature type="compositionally biased region" description="Polar residues" evidence="1">
    <location>
        <begin position="748"/>
        <end position="765"/>
    </location>
</feature>
<comment type="caution">
    <text evidence="2">The sequence shown here is derived from an EMBL/GenBank/DDBJ whole genome shotgun (WGS) entry which is preliminary data.</text>
</comment>
<protein>
    <submittedName>
        <fullName evidence="2">Uncharacterized protein</fullName>
    </submittedName>
</protein>
<dbReference type="EMBL" id="WIXP02000001">
    <property type="protein sequence ID" value="KAF6216887.1"/>
    <property type="molecule type" value="Genomic_DNA"/>
</dbReference>
<feature type="region of interest" description="Disordered" evidence="1">
    <location>
        <begin position="748"/>
        <end position="784"/>
    </location>
</feature>
<evidence type="ECO:0000313" key="3">
    <source>
        <dbReference type="Proteomes" id="UP000466442"/>
    </source>
</evidence>
<name>A0A8S9Y6H5_APOLU</name>
<dbReference type="OrthoDB" id="6583615at2759"/>
<sequence>MYSTVTPVDTEPVPAGTPADAIPTTTGHLAYMRRMERFLPYFTLTQAGRRANTNAWTTFDQSDWDVFVDINTSVAAQGLSISDFDITTGAGSASQSVGIEEFNHPLEVSQFYSVHCIESSTVTEALTLRLGLDPDTPAYPYTNGQDISNLLDPQIDLVTSLPAKYSTVTPVDTEPVPAGTPADAIPTTTGHLAYMRRMERFLPYFTLTQAGRRANTNAWTTFDQSDWDVFVDINTSVAAQGLSISDFDITTGAGSASQSVGIEEFNHPLEVSQFYSVHCIESSTVTEALTLRLGLDPDTPAYPYTNGQDISNLLDPQIDLVTSLPAMYSTVTPVDTEPVPAGTPADAIPTTTGHLAYMRRMERFLPYFTLTQAGRRANTNAWTTFDQSDWDVFVDINTSVAAQGLSISDFDITTGAGSASQSVRIEEFNHPLEVSQFYSVHCIESSTVTEALTLRLGLDPDTPAYPYANGQDISNLLDPQIDLVTSLPAMYSTVTPVDTEPVPAGTPADAIPTTTGHLAYMRRMERFLPYFTLTQAGRRANTNAWTTFDQSDWDVFVDINTSVAAQGLSISDFDITTGAGSASQSVGIEEFNHPLEVSQFYSVHCIESSTVTEALTLRLGLDPDTPAYPYANKLESALTPSTVIWRPIMGPYPGGCSISLAGTVPYFREFWRRLKSVAQRPLARAMAAQHAEARYLKCFLRSAFVRICCAQDESEQGNNSENDYLTDEDMLENETNWHQIQKRKRIFSNSPNANSGVGRQAGSSKNKNKHQGPSTDKDEYATDEDDLAKETEWILRQFFDFENQADVDLIQSLLAELSDLEDDDDDIGEEDIEIPVATDTQRLRVGGDKAGKDQTERDEPTFDYDQLLSIYLQLMKSLQFHPTKQTQKPLQMAGMADIPPNQQYDLLAFRMRLADQLISSSVQNKNKRGRPSAGEPLVPSKKNKPGSEQRPVEEVVFDHIDHLAHYDDKTLPTRCKKVCDDGFNVLFYKRIEKTQRYAITAEEGFLTPDDIHEAVQASNKHFRPIHKYAYFSRR</sequence>
<feature type="region of interest" description="Disordered" evidence="1">
    <location>
        <begin position="920"/>
        <end position="951"/>
    </location>
</feature>